<reference evidence="2 3" key="1">
    <citation type="submission" date="2023-02" db="EMBL/GenBank/DDBJ databases">
        <title>LHISI_Scaffold_Assembly.</title>
        <authorList>
            <person name="Stuart O.P."/>
            <person name="Cleave R."/>
            <person name="Magrath M.J.L."/>
            <person name="Mikheyev A.S."/>
        </authorList>
    </citation>
    <scope>NUCLEOTIDE SEQUENCE [LARGE SCALE GENOMIC DNA]</scope>
    <source>
        <strain evidence="2">Daus_M_001</strain>
        <tissue evidence="2">Leg muscle</tissue>
    </source>
</reference>
<keyword evidence="3" id="KW-1185">Reference proteome</keyword>
<proteinExistence type="predicted"/>
<sequence length="344" mass="39911">MADGSSGSKVLPREKISANRVSKLTAEPQPETDKGGTGNITASAIMSEVFGPLDPANQVVMEEGIIHRYVRDMHARERIRNHITSFPVVPSHYCRRDMSEQYLASDLNLEKMYSLYIAECDAVSPRVKPEKVWLYRQIFNTEFNLSVHSPRKDEFVSCFRFRNLASEKQDEQQDIQNENLKCMLSARNLKNRIKDLAKNAHCHLLEFDLEAVRYYTCGQNRNNKMCTMLLYGVKTVNIPTIDHCFFELGIPKWSATLFMITLRKHRKMSTFMTHQMDQEEFLVFKTVQKELLKNKQVDSNGNNILWFRKFIFSIGKVTYCTYTSNMTVMKISRALQPRGDLEHP</sequence>
<evidence type="ECO:0000313" key="3">
    <source>
        <dbReference type="Proteomes" id="UP001159363"/>
    </source>
</evidence>
<gene>
    <name evidence="2" type="ORF">PR048_005224</name>
</gene>
<dbReference type="Proteomes" id="UP001159363">
    <property type="component" value="Chromosome 2"/>
</dbReference>
<evidence type="ECO:0000256" key="1">
    <source>
        <dbReference type="SAM" id="MobiDB-lite"/>
    </source>
</evidence>
<comment type="caution">
    <text evidence="2">The sequence shown here is derived from an EMBL/GenBank/DDBJ whole genome shotgun (WGS) entry which is preliminary data.</text>
</comment>
<dbReference type="EMBL" id="JARBHB010000002">
    <property type="protein sequence ID" value="KAJ8892643.1"/>
    <property type="molecule type" value="Genomic_DNA"/>
</dbReference>
<protein>
    <submittedName>
        <fullName evidence="2">Uncharacterized protein</fullName>
    </submittedName>
</protein>
<organism evidence="2 3">
    <name type="scientific">Dryococelus australis</name>
    <dbReference type="NCBI Taxonomy" id="614101"/>
    <lineage>
        <taxon>Eukaryota</taxon>
        <taxon>Metazoa</taxon>
        <taxon>Ecdysozoa</taxon>
        <taxon>Arthropoda</taxon>
        <taxon>Hexapoda</taxon>
        <taxon>Insecta</taxon>
        <taxon>Pterygota</taxon>
        <taxon>Neoptera</taxon>
        <taxon>Polyneoptera</taxon>
        <taxon>Phasmatodea</taxon>
        <taxon>Verophasmatodea</taxon>
        <taxon>Anareolatae</taxon>
        <taxon>Phasmatidae</taxon>
        <taxon>Eurycanthinae</taxon>
        <taxon>Dryococelus</taxon>
    </lineage>
</organism>
<dbReference type="PANTHER" id="PTHR10773:SF19">
    <property type="match status" value="1"/>
</dbReference>
<accession>A0ABQ9I9R1</accession>
<feature type="region of interest" description="Disordered" evidence="1">
    <location>
        <begin position="1"/>
        <end position="39"/>
    </location>
</feature>
<name>A0ABQ9I9R1_9NEOP</name>
<dbReference type="PANTHER" id="PTHR10773">
    <property type="entry name" value="DNA-DIRECTED RNA POLYMERASES I, II, AND III SUBUNIT RPABC2"/>
    <property type="match status" value="1"/>
</dbReference>
<evidence type="ECO:0000313" key="2">
    <source>
        <dbReference type="EMBL" id="KAJ8892643.1"/>
    </source>
</evidence>